<dbReference type="EMBL" id="BQXS01012726">
    <property type="protein sequence ID" value="GKT27267.1"/>
    <property type="molecule type" value="Genomic_DNA"/>
</dbReference>
<gene>
    <name evidence="2" type="ORF">ADUPG1_013725</name>
</gene>
<evidence type="ECO:0000313" key="3">
    <source>
        <dbReference type="Proteomes" id="UP001057375"/>
    </source>
</evidence>
<comment type="caution">
    <text evidence="2">The sequence shown here is derived from an EMBL/GenBank/DDBJ whole genome shotgun (WGS) entry which is preliminary data.</text>
</comment>
<reference evidence="2" key="1">
    <citation type="submission" date="2022-03" db="EMBL/GenBank/DDBJ databases">
        <title>Draft genome sequence of Aduncisulcus paluster, a free-living microaerophilic Fornicata.</title>
        <authorList>
            <person name="Yuyama I."/>
            <person name="Kume K."/>
            <person name="Tamura T."/>
            <person name="Inagaki Y."/>
            <person name="Hashimoto T."/>
        </authorList>
    </citation>
    <scope>NUCLEOTIDE SEQUENCE</scope>
    <source>
        <strain evidence="2">NY0171</strain>
    </source>
</reference>
<feature type="region of interest" description="Disordered" evidence="1">
    <location>
        <begin position="1"/>
        <end position="63"/>
    </location>
</feature>
<evidence type="ECO:0000313" key="2">
    <source>
        <dbReference type="EMBL" id="GKT27267.1"/>
    </source>
</evidence>
<feature type="compositionally biased region" description="Basic and acidic residues" evidence="1">
    <location>
        <begin position="9"/>
        <end position="18"/>
    </location>
</feature>
<name>A0ABQ5K3X0_9EUKA</name>
<sequence>MHGAQSKLNTHDMLESMMKKAGLSRRQQKEISSHVKQHGSVPTSVSRSKLPAPPSKEEIRAEQEHQYTLLRSLQARKKLKSEIERDWILTEEDRGIIRTQRKDLSKEKEKYIRKLEATSHGKSTASMISKGRIDSNPGTLDDTTYELILSTDKSSAPMMKRALVPGKRTGDDKQMSMAVTNGMKREYPSRRMAEDGDDIYSLTSGYMDSEMGQIPESFSSYIDKLKFELEDRAKYLIEMKKMDAISPLEEKQLNSEMKSLARQIVKERKKKG</sequence>
<dbReference type="Proteomes" id="UP001057375">
    <property type="component" value="Unassembled WGS sequence"/>
</dbReference>
<evidence type="ECO:0000256" key="1">
    <source>
        <dbReference type="SAM" id="MobiDB-lite"/>
    </source>
</evidence>
<accession>A0ABQ5K3X0</accession>
<organism evidence="2 3">
    <name type="scientific">Aduncisulcus paluster</name>
    <dbReference type="NCBI Taxonomy" id="2918883"/>
    <lineage>
        <taxon>Eukaryota</taxon>
        <taxon>Metamonada</taxon>
        <taxon>Carpediemonas-like organisms</taxon>
        <taxon>Aduncisulcus</taxon>
    </lineage>
</organism>
<keyword evidence="3" id="KW-1185">Reference proteome</keyword>
<proteinExistence type="predicted"/>
<protein>
    <submittedName>
        <fullName evidence="2">Uncharacterized protein</fullName>
    </submittedName>
</protein>